<dbReference type="Pfam" id="PF08239">
    <property type="entry name" value="SH3_3"/>
    <property type="match status" value="1"/>
</dbReference>
<evidence type="ECO:0000259" key="2">
    <source>
        <dbReference type="Pfam" id="PF08239"/>
    </source>
</evidence>
<name>A0A6H1ZE43_9ZZZZ</name>
<accession>A0A6H1ZE43</accession>
<dbReference type="EMBL" id="MT144781">
    <property type="protein sequence ID" value="QJH99311.1"/>
    <property type="molecule type" value="Genomic_DNA"/>
</dbReference>
<evidence type="ECO:0000256" key="1">
    <source>
        <dbReference type="ARBA" id="ARBA00010646"/>
    </source>
</evidence>
<dbReference type="InterPro" id="IPR017853">
    <property type="entry name" value="GH"/>
</dbReference>
<dbReference type="SUPFAM" id="SSF51445">
    <property type="entry name" value="(Trans)glycosidases"/>
    <property type="match status" value="1"/>
</dbReference>
<dbReference type="Gene3D" id="2.30.30.40">
    <property type="entry name" value="SH3 Domains"/>
    <property type="match status" value="1"/>
</dbReference>
<dbReference type="EMBL" id="MT143998">
    <property type="protein sequence ID" value="QJA45824.1"/>
    <property type="molecule type" value="Genomic_DNA"/>
</dbReference>
<evidence type="ECO:0000313" key="4">
    <source>
        <dbReference type="EMBL" id="QJH99311.1"/>
    </source>
</evidence>
<dbReference type="GO" id="GO:0009253">
    <property type="term" value="P:peptidoglycan catabolic process"/>
    <property type="evidence" value="ECO:0007669"/>
    <property type="project" value="InterPro"/>
</dbReference>
<gene>
    <name evidence="3" type="ORF">TM448A00285_0002</name>
    <name evidence="4" type="ORF">TM448B01549_0012</name>
</gene>
<reference evidence="3" key="1">
    <citation type="submission" date="2020-03" db="EMBL/GenBank/DDBJ databases">
        <title>The deep terrestrial virosphere.</title>
        <authorList>
            <person name="Holmfeldt K."/>
            <person name="Nilsson E."/>
            <person name="Simone D."/>
            <person name="Lopez-Fernandez M."/>
            <person name="Wu X."/>
            <person name="de Brujin I."/>
            <person name="Lundin D."/>
            <person name="Andersson A."/>
            <person name="Bertilsson S."/>
            <person name="Dopson M."/>
        </authorList>
    </citation>
    <scope>NUCLEOTIDE SEQUENCE</scope>
    <source>
        <strain evidence="3">TM448A00285</strain>
        <strain evidence="4">TM448B01549</strain>
    </source>
</reference>
<sequence>MTNTLITNRVVVTDHSVWDHTIRPIELIDGGVTDVILKAGGGMNVDPRFRVNGEAVAKHSMFLRLHAYWWDDPIVGANAQVDFATETVRKSGLPVLSLWGDQEQWWGDWSKWLAARRGKLAWKEVPVLKAWSLDAHYRSFAEALTRLWPQCGLYGGRGFITTYAPGMSKWLGKYKFWIAAYGKQPKTAITMTWQQLRDQWMPDYDPDLRYTGIQRENLVGHQFTGDKCLLPGAYQNAWSRRRKAVDVNVFRRDFMEKTGIGLPGPKPEPVPEPVPGPAGQEYIFLGAHLWVRATPGENSRLVDSLTKSQRVIVLEEEGGWARIEKPAGWCRSSWLTRL</sequence>
<dbReference type="GO" id="GO:0003796">
    <property type="term" value="F:lysozyme activity"/>
    <property type="evidence" value="ECO:0007669"/>
    <property type="project" value="InterPro"/>
</dbReference>
<proteinExistence type="inferred from homology"/>
<feature type="domain" description="SH3b" evidence="2">
    <location>
        <begin position="291"/>
        <end position="335"/>
    </location>
</feature>
<dbReference type="AlphaFoldDB" id="A0A6H1ZE43"/>
<dbReference type="GO" id="GO:0016998">
    <property type="term" value="P:cell wall macromolecule catabolic process"/>
    <property type="evidence" value="ECO:0007669"/>
    <property type="project" value="InterPro"/>
</dbReference>
<dbReference type="Pfam" id="PF01183">
    <property type="entry name" value="Glyco_hydro_25"/>
    <property type="match status" value="1"/>
</dbReference>
<organism evidence="3">
    <name type="scientific">viral metagenome</name>
    <dbReference type="NCBI Taxonomy" id="1070528"/>
    <lineage>
        <taxon>unclassified sequences</taxon>
        <taxon>metagenomes</taxon>
        <taxon>organismal metagenomes</taxon>
    </lineage>
</organism>
<protein>
    <recommendedName>
        <fullName evidence="2">SH3b domain-containing protein</fullName>
    </recommendedName>
</protein>
<dbReference type="InterPro" id="IPR002053">
    <property type="entry name" value="Glyco_hydro_25"/>
</dbReference>
<comment type="similarity">
    <text evidence="1">Belongs to the glycosyl hydrolase 25 family.</text>
</comment>
<dbReference type="InterPro" id="IPR003646">
    <property type="entry name" value="SH3-like_bac-type"/>
</dbReference>
<dbReference type="Gene3D" id="3.20.20.80">
    <property type="entry name" value="Glycosidases"/>
    <property type="match status" value="1"/>
</dbReference>
<evidence type="ECO:0000313" key="3">
    <source>
        <dbReference type="EMBL" id="QJA45824.1"/>
    </source>
</evidence>